<accession>A0A1M6CF18</accession>
<dbReference type="PANTHER" id="PTHR43312">
    <property type="entry name" value="D-THREO-ALDOSE 1-DEHYDROGENASE"/>
    <property type="match status" value="1"/>
</dbReference>
<organism evidence="2 3">
    <name type="scientific">Shimia gijangensis</name>
    <dbReference type="NCBI Taxonomy" id="1470563"/>
    <lineage>
        <taxon>Bacteria</taxon>
        <taxon>Pseudomonadati</taxon>
        <taxon>Pseudomonadota</taxon>
        <taxon>Alphaproteobacteria</taxon>
        <taxon>Rhodobacterales</taxon>
        <taxon>Roseobacteraceae</taxon>
    </lineage>
</organism>
<dbReference type="Proteomes" id="UP000183982">
    <property type="component" value="Unassembled WGS sequence"/>
</dbReference>
<dbReference type="PANTHER" id="PTHR43312:SF1">
    <property type="entry name" value="NADP-DEPENDENT OXIDOREDUCTASE DOMAIN-CONTAINING PROTEIN"/>
    <property type="match status" value="1"/>
</dbReference>
<reference evidence="3" key="1">
    <citation type="submission" date="2016-11" db="EMBL/GenBank/DDBJ databases">
        <authorList>
            <person name="Varghese N."/>
            <person name="Submissions S."/>
        </authorList>
    </citation>
    <scope>NUCLEOTIDE SEQUENCE [LARGE SCALE GENOMIC DNA]</scope>
    <source>
        <strain evidence="3">DSM 100564</strain>
    </source>
</reference>
<sequence length="111" mass="11769">MKQRKLGLDGPLVSVVGYGSMPFTNFYGPATDEGSATIPGACVDLGITHVDTANIYGMGRAETVIGDWLKQRVGPPPFTIQCPVPTEHHCSLADPQVASPVKGSTFAKLRQ</sequence>
<dbReference type="InterPro" id="IPR036812">
    <property type="entry name" value="NAD(P)_OxRdtase_dom_sf"/>
</dbReference>
<dbReference type="Pfam" id="PF00248">
    <property type="entry name" value="Aldo_ket_red"/>
    <property type="match status" value="1"/>
</dbReference>
<gene>
    <name evidence="2" type="ORF">SAMN05444000_10250</name>
</gene>
<evidence type="ECO:0000313" key="3">
    <source>
        <dbReference type="Proteomes" id="UP000183982"/>
    </source>
</evidence>
<dbReference type="STRING" id="1470563.SAMN05444000_10250"/>
<proteinExistence type="predicted"/>
<protein>
    <submittedName>
        <fullName evidence="2">Aldo/keto reductase family protein</fullName>
    </submittedName>
</protein>
<dbReference type="SUPFAM" id="SSF51430">
    <property type="entry name" value="NAD(P)-linked oxidoreductase"/>
    <property type="match status" value="1"/>
</dbReference>
<evidence type="ECO:0000259" key="1">
    <source>
        <dbReference type="Pfam" id="PF00248"/>
    </source>
</evidence>
<dbReference type="RefSeq" id="WP_245815119.1">
    <property type="nucleotide sequence ID" value="NZ_FQZQ01000002.1"/>
</dbReference>
<dbReference type="InterPro" id="IPR023210">
    <property type="entry name" value="NADP_OxRdtase_dom"/>
</dbReference>
<evidence type="ECO:0000313" key="2">
    <source>
        <dbReference type="EMBL" id="SHI59576.1"/>
    </source>
</evidence>
<dbReference type="InterPro" id="IPR053135">
    <property type="entry name" value="AKR2_Oxidoreductase"/>
</dbReference>
<name>A0A1M6CF18_9RHOB</name>
<dbReference type="AlphaFoldDB" id="A0A1M6CF18"/>
<dbReference type="Gene3D" id="3.20.20.100">
    <property type="entry name" value="NADP-dependent oxidoreductase domain"/>
    <property type="match status" value="1"/>
</dbReference>
<keyword evidence="3" id="KW-1185">Reference proteome</keyword>
<feature type="domain" description="NADP-dependent oxidoreductase" evidence="1">
    <location>
        <begin position="16"/>
        <end position="73"/>
    </location>
</feature>
<dbReference type="EMBL" id="FQZQ01000002">
    <property type="protein sequence ID" value="SHI59576.1"/>
    <property type="molecule type" value="Genomic_DNA"/>
</dbReference>